<proteinExistence type="inferred from homology"/>
<dbReference type="Gene3D" id="2.80.10.50">
    <property type="match status" value="1"/>
</dbReference>
<protein>
    <submittedName>
        <fullName evidence="2">Oidioi.mRNA.OKI2018_I69.PAR.g9110.t1.cds</fullName>
    </submittedName>
</protein>
<dbReference type="Pfam" id="PF00167">
    <property type="entry name" value="FGF"/>
    <property type="match status" value="1"/>
</dbReference>
<dbReference type="SUPFAM" id="SSF50353">
    <property type="entry name" value="Cytokine"/>
    <property type="match status" value="1"/>
</dbReference>
<evidence type="ECO:0000313" key="2">
    <source>
        <dbReference type="EMBL" id="CAG5078876.1"/>
    </source>
</evidence>
<comment type="similarity">
    <text evidence="1">Belongs to the heparin-binding growth factors family.</text>
</comment>
<accession>A0ABN7RJ13</accession>
<sequence>MFLLNFFILALVDARAVVAPEIAQGATSSSSKHIRLYSRTGRFMSINNRSVGQSRFNSIDSVLELVRTDSGLVIKSPVSGRFLSITNAGRVRTTTSFSTAAFFEQEKIRENNFSTFKIAGKENCRLMASRLRYRVSCSEKTKRNSAKVLFLAKRAHIPLRYLAADPKLNCLGTHTYNEDLSDNGFLAELGEGLEIVRVVSGRGLLPEYDPAGEGVDYYDPYYGQMTYHKVGDTVRVGCKLGYSNAIAKEFTGAKCLCSMGSCSFALNNAAYRCVPDTTAAIPVWQGGNFNYVKGVYDNYFLMKARIMNLMSVEKWDWDQYNHVTNTFAVNPQYWTTAKFTLFVFCPFDVTQGGLNSDGIINFPDFYYSEHSADGKLWSFLSREPTVLDKIACNGGVCDSGNHYFKGYIGWSPNANNRGPVDIADYTCEIGILPEHRPTAIADLVTNFDAFAGGNFDKMTNYLRSAPFKVNDL</sequence>
<keyword evidence="3" id="KW-1185">Reference proteome</keyword>
<gene>
    <name evidence="2" type="ORF">OKIOD_LOCUS668</name>
</gene>
<organism evidence="2 3">
    <name type="scientific">Oikopleura dioica</name>
    <name type="common">Tunicate</name>
    <dbReference type="NCBI Taxonomy" id="34765"/>
    <lineage>
        <taxon>Eukaryota</taxon>
        <taxon>Metazoa</taxon>
        <taxon>Chordata</taxon>
        <taxon>Tunicata</taxon>
        <taxon>Appendicularia</taxon>
        <taxon>Copelata</taxon>
        <taxon>Oikopleuridae</taxon>
        <taxon>Oikopleura</taxon>
    </lineage>
</organism>
<name>A0ABN7RJ13_OIKDI</name>
<dbReference type="InterPro" id="IPR008996">
    <property type="entry name" value="IL1/FGF"/>
</dbReference>
<dbReference type="EMBL" id="OU015568">
    <property type="protein sequence ID" value="CAG5078876.1"/>
    <property type="molecule type" value="Genomic_DNA"/>
</dbReference>
<reference evidence="2 3" key="1">
    <citation type="submission" date="2021-04" db="EMBL/GenBank/DDBJ databases">
        <authorList>
            <person name="Bliznina A."/>
        </authorList>
    </citation>
    <scope>NUCLEOTIDE SEQUENCE [LARGE SCALE GENOMIC DNA]</scope>
</reference>
<evidence type="ECO:0000313" key="3">
    <source>
        <dbReference type="Proteomes" id="UP001158576"/>
    </source>
</evidence>
<evidence type="ECO:0000256" key="1">
    <source>
        <dbReference type="ARBA" id="ARBA00007936"/>
    </source>
</evidence>
<dbReference type="InterPro" id="IPR002209">
    <property type="entry name" value="Fibroblast_GF_fam"/>
</dbReference>
<dbReference type="Proteomes" id="UP001158576">
    <property type="component" value="Chromosome PAR"/>
</dbReference>